<protein>
    <submittedName>
        <fullName evidence="2">Uncharacterized protein</fullName>
    </submittedName>
</protein>
<sequence length="476" mass="51579">MPRPPTKRSRLPSKAVPIHSKEKPQPEHDGFHTAHISRSPAIQEQDAGNASQSASKQANTSRQLRNQTPMSKAYEQAIESSPIGERGATGSRPPTRSRGYSSTISIAGRKGDLSSKIPGTPAFESSILSNFRRRPRQASILQMMQAEDGSSELDDDDFLGDLSPEDESTPLNFPRTKTLLVRNTVSPSPSQPSLPSSDGPRKRKQSTKEREVSQSPSAIVRNSLAEFPSPSDRGESGLFSKASSQYESVKRFNQIMAPPLSSSPSSTSLYLTSTTEPALSSEAPRKATKACSSSDTTTLPTATLQSRLLPRRQRQRGPNGATGFLSDSNDDGDSVADRDDDELSYPLSRRHGVKKKSSYRSLANKRHASSQGRSMERLLGAVESSNLGRGKINGIKELPPREDAVVDKENGLASTSSPLSSPLDSAEFESDSASDPASPADFLSEELRVQAKRFAEIDKWEMDFEDIPGSQGSAFD</sequence>
<accession>A0A5N6TZ12</accession>
<proteinExistence type="predicted"/>
<feature type="compositionally biased region" description="Basic and acidic residues" evidence="1">
    <location>
        <begin position="19"/>
        <end position="32"/>
    </location>
</feature>
<feature type="compositionally biased region" description="Polar residues" evidence="1">
    <location>
        <begin position="92"/>
        <end position="105"/>
    </location>
</feature>
<feature type="compositionally biased region" description="Basic residues" evidence="1">
    <location>
        <begin position="1"/>
        <end position="11"/>
    </location>
</feature>
<feature type="compositionally biased region" description="Acidic residues" evidence="1">
    <location>
        <begin position="328"/>
        <end position="343"/>
    </location>
</feature>
<feature type="compositionally biased region" description="Low complexity" evidence="1">
    <location>
        <begin position="433"/>
        <end position="442"/>
    </location>
</feature>
<feature type="compositionally biased region" description="Low complexity" evidence="1">
    <location>
        <begin position="258"/>
        <end position="275"/>
    </location>
</feature>
<reference evidence="2 3" key="1">
    <citation type="submission" date="2019-04" db="EMBL/GenBank/DDBJ databases">
        <title>Friends and foes A comparative genomics study of 23 Aspergillus species from section Flavi.</title>
        <authorList>
            <consortium name="DOE Joint Genome Institute"/>
            <person name="Kjaerbolling I."/>
            <person name="Vesth T."/>
            <person name="Frisvad J.C."/>
            <person name="Nybo J.L."/>
            <person name="Theobald S."/>
            <person name="Kildgaard S."/>
            <person name="Isbrandt T."/>
            <person name="Kuo A."/>
            <person name="Sato A."/>
            <person name="Lyhne E.K."/>
            <person name="Kogle M.E."/>
            <person name="Wiebenga A."/>
            <person name="Kun R.S."/>
            <person name="Lubbers R.J."/>
            <person name="Makela M.R."/>
            <person name="Barry K."/>
            <person name="Chovatia M."/>
            <person name="Clum A."/>
            <person name="Daum C."/>
            <person name="Haridas S."/>
            <person name="He G."/>
            <person name="LaButti K."/>
            <person name="Lipzen A."/>
            <person name="Mondo S."/>
            <person name="Riley R."/>
            <person name="Salamov A."/>
            <person name="Simmons B.A."/>
            <person name="Magnuson J.K."/>
            <person name="Henrissat B."/>
            <person name="Mortensen U.H."/>
            <person name="Larsen T.O."/>
            <person name="Devries R.P."/>
            <person name="Grigoriev I.V."/>
            <person name="Machida M."/>
            <person name="Baker S.E."/>
            <person name="Andersen M.R."/>
        </authorList>
    </citation>
    <scope>NUCLEOTIDE SEQUENCE [LARGE SCALE GENOMIC DNA]</scope>
    <source>
        <strain evidence="2 3">IBT 18842</strain>
    </source>
</reference>
<name>A0A5N6TZ12_ASPAV</name>
<evidence type="ECO:0000256" key="1">
    <source>
        <dbReference type="SAM" id="MobiDB-lite"/>
    </source>
</evidence>
<dbReference type="EMBL" id="ML742070">
    <property type="protein sequence ID" value="KAE8151504.1"/>
    <property type="molecule type" value="Genomic_DNA"/>
</dbReference>
<dbReference type="OrthoDB" id="5423493at2759"/>
<gene>
    <name evidence="2" type="ORF">BDV25DRAFT_152625</name>
</gene>
<feature type="compositionally biased region" description="Acidic residues" evidence="1">
    <location>
        <begin position="149"/>
        <end position="168"/>
    </location>
</feature>
<feature type="region of interest" description="Disordered" evidence="1">
    <location>
        <begin position="257"/>
        <end position="442"/>
    </location>
</feature>
<feature type="compositionally biased region" description="Low complexity" evidence="1">
    <location>
        <begin position="186"/>
        <end position="197"/>
    </location>
</feature>
<dbReference type="Proteomes" id="UP000325780">
    <property type="component" value="Unassembled WGS sequence"/>
</dbReference>
<dbReference type="AlphaFoldDB" id="A0A5N6TZ12"/>
<evidence type="ECO:0000313" key="3">
    <source>
        <dbReference type="Proteomes" id="UP000325780"/>
    </source>
</evidence>
<organism evidence="2 3">
    <name type="scientific">Aspergillus avenaceus</name>
    <dbReference type="NCBI Taxonomy" id="36643"/>
    <lineage>
        <taxon>Eukaryota</taxon>
        <taxon>Fungi</taxon>
        <taxon>Dikarya</taxon>
        <taxon>Ascomycota</taxon>
        <taxon>Pezizomycotina</taxon>
        <taxon>Eurotiomycetes</taxon>
        <taxon>Eurotiomycetidae</taxon>
        <taxon>Eurotiales</taxon>
        <taxon>Aspergillaceae</taxon>
        <taxon>Aspergillus</taxon>
        <taxon>Aspergillus subgen. Circumdati</taxon>
    </lineage>
</organism>
<feature type="region of interest" description="Disordered" evidence="1">
    <location>
        <begin position="1"/>
        <end position="240"/>
    </location>
</feature>
<feature type="compositionally biased region" description="Polar residues" evidence="1">
    <location>
        <begin position="40"/>
        <end position="70"/>
    </location>
</feature>
<feature type="compositionally biased region" description="Polar residues" evidence="1">
    <location>
        <begin position="290"/>
        <end position="303"/>
    </location>
</feature>
<feature type="compositionally biased region" description="Low complexity" evidence="1">
    <location>
        <begin position="412"/>
        <end position="425"/>
    </location>
</feature>
<evidence type="ECO:0000313" key="2">
    <source>
        <dbReference type="EMBL" id="KAE8151504.1"/>
    </source>
</evidence>
<keyword evidence="3" id="KW-1185">Reference proteome</keyword>
<feature type="compositionally biased region" description="Basic residues" evidence="1">
    <location>
        <begin position="348"/>
        <end position="368"/>
    </location>
</feature>
<feature type="compositionally biased region" description="Basic and acidic residues" evidence="1">
    <location>
        <begin position="398"/>
        <end position="410"/>
    </location>
</feature>